<accession>A0ABR2ZBN9</accession>
<name>A0ABR2ZBN9_9AGAR</name>
<sequence length="486" mass="54746">MSSLANALIPQESSYSAQSHAGYEVSTPNEDLMDDNSDRDVSAQPQDEEMQDLFGNADEDGEEAARDDAHDEDNSDAASEEADPEAEQRRALEYEEDENPQELAIEVREAEVSFPNLPMPTSTNGENWVIRMPNFVKVDSKPFHPETYIGPEQEDEYGSQAESVREKSMSIKLKVENTVRWRWVKDQAGNDVRQSNSRIVRWSDGTLSLRLGKELFDITKSVDTAGAVPRNLGVPPSSQQQSQSQIPSALPKSQGLTYLVAQHKRSQVLQAEAVITGHMSLRPTGMQSETHRMLVRAVGQKHNKVARLRMAPDPQVDPEREKMELVKQSAKKSKQRSSFGGTPRKRRSQRRNLDDWSDEDDEEHVPDDDDGGRAAGNSKRKKTQRDEEETGGYQEDDFLVADDSDDDGDFGRRKRRDEEEDPLDKLDAKIQRATKGRHDDSGDEDADGDDAGMDVESEEEEDQKVRKPGATSRKRQQPLYDDDDDE</sequence>
<feature type="compositionally biased region" description="Acidic residues" evidence="1">
    <location>
        <begin position="70"/>
        <end position="85"/>
    </location>
</feature>
<dbReference type="InterPro" id="IPR007149">
    <property type="entry name" value="Leo1"/>
</dbReference>
<evidence type="ECO:0000313" key="3">
    <source>
        <dbReference type="Proteomes" id="UP001437256"/>
    </source>
</evidence>
<proteinExistence type="predicted"/>
<feature type="region of interest" description="Disordered" evidence="1">
    <location>
        <begin position="229"/>
        <end position="249"/>
    </location>
</feature>
<reference evidence="2 3" key="1">
    <citation type="submission" date="2024-05" db="EMBL/GenBank/DDBJ databases">
        <title>A draft genome resource for the thread blight pathogen Marasmius tenuissimus strain MS-2.</title>
        <authorList>
            <person name="Yulfo-Soto G.E."/>
            <person name="Baruah I.K."/>
            <person name="Amoako-Attah I."/>
            <person name="Bukari Y."/>
            <person name="Meinhardt L.W."/>
            <person name="Bailey B.A."/>
            <person name="Cohen S.P."/>
        </authorList>
    </citation>
    <scope>NUCLEOTIDE SEQUENCE [LARGE SCALE GENOMIC DNA]</scope>
    <source>
        <strain evidence="2 3">MS-2</strain>
    </source>
</reference>
<dbReference type="Proteomes" id="UP001437256">
    <property type="component" value="Unassembled WGS sequence"/>
</dbReference>
<dbReference type="PANTHER" id="PTHR23146:SF0">
    <property type="entry name" value="RNA POLYMERASE-ASSOCIATED PROTEIN LEO1"/>
    <property type="match status" value="1"/>
</dbReference>
<feature type="region of interest" description="Disordered" evidence="1">
    <location>
        <begin position="1"/>
        <end position="103"/>
    </location>
</feature>
<feature type="compositionally biased region" description="Acidic residues" evidence="1">
    <location>
        <begin position="441"/>
        <end position="462"/>
    </location>
</feature>
<keyword evidence="3" id="KW-1185">Reference proteome</keyword>
<comment type="caution">
    <text evidence="2">The sequence shown here is derived from an EMBL/GenBank/DDBJ whole genome shotgun (WGS) entry which is preliminary data.</text>
</comment>
<organism evidence="2 3">
    <name type="scientific">Marasmius tenuissimus</name>
    <dbReference type="NCBI Taxonomy" id="585030"/>
    <lineage>
        <taxon>Eukaryota</taxon>
        <taxon>Fungi</taxon>
        <taxon>Dikarya</taxon>
        <taxon>Basidiomycota</taxon>
        <taxon>Agaricomycotina</taxon>
        <taxon>Agaricomycetes</taxon>
        <taxon>Agaricomycetidae</taxon>
        <taxon>Agaricales</taxon>
        <taxon>Marasmiineae</taxon>
        <taxon>Marasmiaceae</taxon>
        <taxon>Marasmius</taxon>
    </lineage>
</organism>
<feature type="compositionally biased region" description="Acidic residues" evidence="1">
    <location>
        <begin position="386"/>
        <end position="408"/>
    </location>
</feature>
<evidence type="ECO:0000256" key="1">
    <source>
        <dbReference type="SAM" id="MobiDB-lite"/>
    </source>
</evidence>
<feature type="compositionally biased region" description="Acidic residues" evidence="1">
    <location>
        <begin position="46"/>
        <end position="62"/>
    </location>
</feature>
<feature type="compositionally biased region" description="Polar residues" evidence="1">
    <location>
        <begin position="1"/>
        <end position="19"/>
    </location>
</feature>
<evidence type="ECO:0000313" key="2">
    <source>
        <dbReference type="EMBL" id="KAL0059087.1"/>
    </source>
</evidence>
<dbReference type="EMBL" id="JBBXMP010000251">
    <property type="protein sequence ID" value="KAL0059087.1"/>
    <property type="molecule type" value="Genomic_DNA"/>
</dbReference>
<dbReference type="Pfam" id="PF04004">
    <property type="entry name" value="Leo1"/>
    <property type="match status" value="1"/>
</dbReference>
<feature type="compositionally biased region" description="Low complexity" evidence="1">
    <location>
        <begin position="235"/>
        <end position="248"/>
    </location>
</feature>
<dbReference type="PANTHER" id="PTHR23146">
    <property type="entry name" value="LEO1 PROTEIN"/>
    <property type="match status" value="1"/>
</dbReference>
<gene>
    <name evidence="2" type="primary">LEO1</name>
    <name evidence="2" type="ORF">AAF712_014218</name>
</gene>
<feature type="region of interest" description="Disordered" evidence="1">
    <location>
        <begin position="310"/>
        <end position="486"/>
    </location>
</feature>
<feature type="compositionally biased region" description="Acidic residues" evidence="1">
    <location>
        <begin position="355"/>
        <end position="370"/>
    </location>
</feature>
<feature type="compositionally biased region" description="Basic and acidic residues" evidence="1">
    <location>
        <begin position="423"/>
        <end position="440"/>
    </location>
</feature>
<protein>
    <submittedName>
        <fullName evidence="2">Paf1 complex component</fullName>
    </submittedName>
</protein>